<feature type="compositionally biased region" description="Low complexity" evidence="5">
    <location>
        <begin position="825"/>
        <end position="834"/>
    </location>
</feature>
<dbReference type="EMBL" id="ADBL01000368">
    <property type="status" value="NOT_ANNOTATED_CDS"/>
    <property type="molecule type" value="Genomic_DNA"/>
</dbReference>
<keyword evidence="4" id="KW-0862">Zinc</keyword>
<evidence type="ECO:0000256" key="4">
    <source>
        <dbReference type="PROSITE-ProRule" id="PRU00236"/>
    </source>
</evidence>
<reference evidence="7" key="2">
    <citation type="submission" date="2010-05" db="EMBL/GenBank/DDBJ databases">
        <title>The Genome Sequence of Magnaporthe poae strain ATCC 64411.</title>
        <authorList>
            <consortium name="The Broad Institute Genome Sequencing Platform"/>
            <consortium name="Broad Institute Genome Sequencing Center for Infectious Disease"/>
            <person name="Ma L.-J."/>
            <person name="Dead R."/>
            <person name="Young S."/>
            <person name="Zeng Q."/>
            <person name="Koehrsen M."/>
            <person name="Alvarado L."/>
            <person name="Berlin A."/>
            <person name="Chapman S.B."/>
            <person name="Chen Z."/>
            <person name="Freedman E."/>
            <person name="Gellesch M."/>
            <person name="Goldberg J."/>
            <person name="Griggs A."/>
            <person name="Gujja S."/>
            <person name="Heilman E.R."/>
            <person name="Heiman D."/>
            <person name="Hepburn T."/>
            <person name="Howarth C."/>
            <person name="Jen D."/>
            <person name="Larson L."/>
            <person name="Mehta T."/>
            <person name="Neiman D."/>
            <person name="Pearson M."/>
            <person name="Roberts A."/>
            <person name="Saif S."/>
            <person name="Shea T."/>
            <person name="Shenoy N."/>
            <person name="Sisk P."/>
            <person name="Stolte C."/>
            <person name="Sykes S."/>
            <person name="Walk T."/>
            <person name="White J."/>
            <person name="Yandava C."/>
            <person name="Haas B."/>
            <person name="Nusbaum C."/>
            <person name="Birren B."/>
        </authorList>
    </citation>
    <scope>NUCLEOTIDE SEQUENCE</scope>
    <source>
        <strain evidence="7">ATCC 64411</strain>
    </source>
</reference>
<dbReference type="GO" id="GO:0070403">
    <property type="term" value="F:NAD+ binding"/>
    <property type="evidence" value="ECO:0007669"/>
    <property type="project" value="InterPro"/>
</dbReference>
<dbReference type="InterPro" id="IPR026590">
    <property type="entry name" value="Ssirtuin_cat_dom"/>
</dbReference>
<keyword evidence="2" id="KW-0808">Transferase</keyword>
<feature type="region of interest" description="Disordered" evidence="5">
    <location>
        <begin position="62"/>
        <end position="174"/>
    </location>
</feature>
<reference evidence="7" key="3">
    <citation type="submission" date="2011-03" db="EMBL/GenBank/DDBJ databases">
        <title>Annotation of Magnaporthe poae ATCC 64411.</title>
        <authorList>
            <person name="Ma L.-J."/>
            <person name="Dead R."/>
            <person name="Young S.K."/>
            <person name="Zeng Q."/>
            <person name="Gargeya S."/>
            <person name="Fitzgerald M."/>
            <person name="Haas B."/>
            <person name="Abouelleil A."/>
            <person name="Alvarado L."/>
            <person name="Arachchi H.M."/>
            <person name="Berlin A."/>
            <person name="Brown A."/>
            <person name="Chapman S.B."/>
            <person name="Chen Z."/>
            <person name="Dunbar C."/>
            <person name="Freedman E."/>
            <person name="Gearin G."/>
            <person name="Gellesch M."/>
            <person name="Goldberg J."/>
            <person name="Griggs A."/>
            <person name="Gujja S."/>
            <person name="Heiman D."/>
            <person name="Howarth C."/>
            <person name="Larson L."/>
            <person name="Lui A."/>
            <person name="MacDonald P.J.P."/>
            <person name="Mehta T."/>
            <person name="Montmayeur A."/>
            <person name="Murphy C."/>
            <person name="Neiman D."/>
            <person name="Pearson M."/>
            <person name="Priest M."/>
            <person name="Roberts A."/>
            <person name="Saif S."/>
            <person name="Shea T."/>
            <person name="Shenoy N."/>
            <person name="Sisk P."/>
            <person name="Stolte C."/>
            <person name="Sykes S."/>
            <person name="Yandava C."/>
            <person name="Wortman J."/>
            <person name="Nusbaum C."/>
            <person name="Birren B."/>
        </authorList>
    </citation>
    <scope>NUCLEOTIDE SEQUENCE</scope>
    <source>
        <strain evidence="7">ATCC 64411</strain>
    </source>
</reference>
<keyword evidence="4" id="KW-0479">Metal-binding</keyword>
<feature type="region of interest" description="Disordered" evidence="5">
    <location>
        <begin position="700"/>
        <end position="797"/>
    </location>
</feature>
<organism evidence="8 9">
    <name type="scientific">Magnaporthiopsis poae (strain ATCC 64411 / 73-15)</name>
    <name type="common">Kentucky bluegrass fungus</name>
    <name type="synonym">Magnaporthe poae</name>
    <dbReference type="NCBI Taxonomy" id="644358"/>
    <lineage>
        <taxon>Eukaryota</taxon>
        <taxon>Fungi</taxon>
        <taxon>Dikarya</taxon>
        <taxon>Ascomycota</taxon>
        <taxon>Pezizomycotina</taxon>
        <taxon>Sordariomycetes</taxon>
        <taxon>Sordariomycetidae</taxon>
        <taxon>Magnaporthales</taxon>
        <taxon>Magnaporthaceae</taxon>
        <taxon>Magnaporthiopsis</taxon>
    </lineage>
</organism>
<evidence type="ECO:0000256" key="3">
    <source>
        <dbReference type="ARBA" id="ARBA00023027"/>
    </source>
</evidence>
<feature type="region of interest" description="Disordered" evidence="5">
    <location>
        <begin position="869"/>
        <end position="892"/>
    </location>
</feature>
<feature type="region of interest" description="Disordered" evidence="5">
    <location>
        <begin position="207"/>
        <end position="242"/>
    </location>
</feature>
<dbReference type="PANTHER" id="PTHR11085:SF8">
    <property type="entry name" value="NAD-DEPENDENT HISTONE DEACETYLASE HST3"/>
    <property type="match status" value="1"/>
</dbReference>
<evidence type="ECO:0000313" key="8">
    <source>
        <dbReference type="EnsemblFungi" id="MAPG_01525T0"/>
    </source>
</evidence>
<feature type="binding site" evidence="4">
    <location>
        <position position="399"/>
    </location>
    <ligand>
        <name>Zn(2+)</name>
        <dbReference type="ChEBI" id="CHEBI:29105"/>
    </ligand>
</feature>
<reference evidence="8" key="4">
    <citation type="journal article" date="2015" name="G3 (Bethesda)">
        <title>Genome sequences of three phytopathogenic species of the Magnaporthaceae family of fungi.</title>
        <authorList>
            <person name="Okagaki L.H."/>
            <person name="Nunes C.C."/>
            <person name="Sailsbery J."/>
            <person name="Clay B."/>
            <person name="Brown D."/>
            <person name="John T."/>
            <person name="Oh Y."/>
            <person name="Young N."/>
            <person name="Fitzgerald M."/>
            <person name="Haas B.J."/>
            <person name="Zeng Q."/>
            <person name="Young S."/>
            <person name="Adiconis X."/>
            <person name="Fan L."/>
            <person name="Levin J.Z."/>
            <person name="Mitchell T.K."/>
            <person name="Okubara P.A."/>
            <person name="Farman M.L."/>
            <person name="Kohn L.M."/>
            <person name="Birren B."/>
            <person name="Ma L.-J."/>
            <person name="Dean R.A."/>
        </authorList>
    </citation>
    <scope>NUCLEOTIDE SEQUENCE</scope>
    <source>
        <strain evidence="8">ATCC 64411 / 73-15</strain>
    </source>
</reference>
<dbReference type="EnsemblFungi" id="MAPG_01525T0">
    <property type="protein sequence ID" value="MAPG_01525T0"/>
    <property type="gene ID" value="MAPG_01525"/>
</dbReference>
<reference evidence="9" key="1">
    <citation type="submission" date="2010-05" db="EMBL/GenBank/DDBJ databases">
        <title>The genome sequence of Magnaporthe poae strain ATCC 64411.</title>
        <authorList>
            <person name="Ma L.-J."/>
            <person name="Dead R."/>
            <person name="Young S."/>
            <person name="Zeng Q."/>
            <person name="Koehrsen M."/>
            <person name="Alvarado L."/>
            <person name="Berlin A."/>
            <person name="Chapman S.B."/>
            <person name="Chen Z."/>
            <person name="Freedman E."/>
            <person name="Gellesch M."/>
            <person name="Goldberg J."/>
            <person name="Griggs A."/>
            <person name="Gujja S."/>
            <person name="Heilman E.R."/>
            <person name="Heiman D."/>
            <person name="Hepburn T."/>
            <person name="Howarth C."/>
            <person name="Jen D."/>
            <person name="Larson L."/>
            <person name="Mehta T."/>
            <person name="Neiman D."/>
            <person name="Pearson M."/>
            <person name="Roberts A."/>
            <person name="Saif S."/>
            <person name="Shea T."/>
            <person name="Shenoy N."/>
            <person name="Sisk P."/>
            <person name="Stolte C."/>
            <person name="Sykes S."/>
            <person name="Walk T."/>
            <person name="White J."/>
            <person name="Yandava C."/>
            <person name="Haas B."/>
            <person name="Nusbaum C."/>
            <person name="Birren B."/>
        </authorList>
    </citation>
    <scope>NUCLEOTIDE SEQUENCE [LARGE SCALE GENOMIC DNA]</scope>
    <source>
        <strain evidence="9">ATCC 64411 / 73-15</strain>
    </source>
</reference>
<dbReference type="GO" id="GO:0046872">
    <property type="term" value="F:metal ion binding"/>
    <property type="evidence" value="ECO:0007669"/>
    <property type="project" value="UniProtKB-KW"/>
</dbReference>
<dbReference type="SUPFAM" id="SSF52467">
    <property type="entry name" value="DHS-like NAD/FAD-binding domain"/>
    <property type="match status" value="1"/>
</dbReference>
<dbReference type="OrthoDB" id="2919105at2759"/>
<feature type="region of interest" description="Disordered" evidence="5">
    <location>
        <begin position="815"/>
        <end position="841"/>
    </location>
</feature>
<feature type="region of interest" description="Disordered" evidence="5">
    <location>
        <begin position="523"/>
        <end position="578"/>
    </location>
</feature>
<feature type="compositionally biased region" description="Polar residues" evidence="5">
    <location>
        <begin position="735"/>
        <end position="744"/>
    </location>
</feature>
<evidence type="ECO:0000313" key="9">
    <source>
        <dbReference type="Proteomes" id="UP000011715"/>
    </source>
</evidence>
<feature type="compositionally biased region" description="Basic residues" evidence="5">
    <location>
        <begin position="715"/>
        <end position="728"/>
    </location>
</feature>
<dbReference type="Gene3D" id="3.40.50.1220">
    <property type="entry name" value="TPP-binding domain"/>
    <property type="match status" value="2"/>
</dbReference>
<proteinExistence type="inferred from homology"/>
<dbReference type="GO" id="GO:0017136">
    <property type="term" value="F:histone deacetylase activity, NAD-dependent"/>
    <property type="evidence" value="ECO:0007669"/>
    <property type="project" value="TreeGrafter"/>
</dbReference>
<dbReference type="GO" id="GO:0005634">
    <property type="term" value="C:nucleus"/>
    <property type="evidence" value="ECO:0007669"/>
    <property type="project" value="TreeGrafter"/>
</dbReference>
<dbReference type="Pfam" id="PF02146">
    <property type="entry name" value="SIR2"/>
    <property type="match status" value="3"/>
</dbReference>
<keyword evidence="9" id="KW-1185">Reference proteome</keyword>
<feature type="compositionally biased region" description="Low complexity" evidence="5">
    <location>
        <begin position="75"/>
        <end position="90"/>
    </location>
</feature>
<dbReference type="PROSITE" id="PS50305">
    <property type="entry name" value="SIRTUIN"/>
    <property type="match status" value="1"/>
</dbReference>
<evidence type="ECO:0000256" key="1">
    <source>
        <dbReference type="ARBA" id="ARBA00006924"/>
    </source>
</evidence>
<feature type="binding site" evidence="4">
    <location>
        <position position="374"/>
    </location>
    <ligand>
        <name>Zn(2+)</name>
        <dbReference type="ChEBI" id="CHEBI:29105"/>
    </ligand>
</feature>
<feature type="compositionally biased region" description="Basic and acidic residues" evidence="5">
    <location>
        <begin position="604"/>
        <end position="620"/>
    </location>
</feature>
<feature type="compositionally biased region" description="Basic and acidic residues" evidence="5">
    <location>
        <begin position="533"/>
        <end position="543"/>
    </location>
</feature>
<reference evidence="8" key="5">
    <citation type="submission" date="2015-06" db="UniProtKB">
        <authorList>
            <consortium name="EnsemblFungi"/>
        </authorList>
    </citation>
    <scope>IDENTIFICATION</scope>
    <source>
        <strain evidence="8">ATCC 64411</strain>
    </source>
</reference>
<name>A0A0C4DNX6_MAGP6</name>
<dbReference type="EMBL" id="GL876966">
    <property type="protein sequence ID" value="KLU82453.1"/>
    <property type="molecule type" value="Genomic_DNA"/>
</dbReference>
<evidence type="ECO:0000259" key="6">
    <source>
        <dbReference type="PROSITE" id="PS50305"/>
    </source>
</evidence>
<evidence type="ECO:0000256" key="5">
    <source>
        <dbReference type="SAM" id="MobiDB-lite"/>
    </source>
</evidence>
<feature type="active site" description="Proton acceptor" evidence="4">
    <location>
        <position position="366"/>
    </location>
</feature>
<feature type="region of interest" description="Disordered" evidence="5">
    <location>
        <begin position="911"/>
        <end position="980"/>
    </location>
</feature>
<feature type="compositionally biased region" description="Low complexity" evidence="5">
    <location>
        <begin position="222"/>
        <end position="234"/>
    </location>
</feature>
<dbReference type="VEuPathDB" id="FungiDB:MAPG_01525"/>
<protein>
    <recommendedName>
        <fullName evidence="6">Deacetylase sirtuin-type domain-containing protein</fullName>
    </recommendedName>
</protein>
<feature type="compositionally biased region" description="Basic and acidic residues" evidence="5">
    <location>
        <begin position="956"/>
        <end position="967"/>
    </location>
</feature>
<feature type="domain" description="Deacetylase sirtuin-type" evidence="6">
    <location>
        <begin position="7"/>
        <end position="519"/>
    </location>
</feature>
<dbReference type="InterPro" id="IPR003000">
    <property type="entry name" value="Sirtuin"/>
</dbReference>
<dbReference type="InterPro" id="IPR029035">
    <property type="entry name" value="DHS-like_NAD/FAD-binding_dom"/>
</dbReference>
<comment type="similarity">
    <text evidence="1">Belongs to the sirtuin family. Class I subfamily.</text>
</comment>
<dbReference type="PANTHER" id="PTHR11085">
    <property type="entry name" value="NAD-DEPENDENT PROTEIN DEACYLASE SIRTUIN-5, MITOCHONDRIAL-RELATED"/>
    <property type="match status" value="1"/>
</dbReference>
<feature type="binding site" evidence="4">
    <location>
        <position position="402"/>
    </location>
    <ligand>
        <name>Zn(2+)</name>
        <dbReference type="ChEBI" id="CHEBI:29105"/>
    </ligand>
</feature>
<feature type="binding site" evidence="4">
    <location>
        <position position="377"/>
    </location>
    <ligand>
        <name>Zn(2+)</name>
        <dbReference type="ChEBI" id="CHEBI:29105"/>
    </ligand>
</feature>
<dbReference type="Proteomes" id="UP000011715">
    <property type="component" value="Unassembled WGS sequence"/>
</dbReference>
<evidence type="ECO:0000313" key="7">
    <source>
        <dbReference type="EMBL" id="KLU82453.1"/>
    </source>
</evidence>
<dbReference type="eggNOG" id="KOG2684">
    <property type="taxonomic scope" value="Eukaryota"/>
</dbReference>
<feature type="region of interest" description="Disordered" evidence="5">
    <location>
        <begin position="594"/>
        <end position="638"/>
    </location>
</feature>
<feature type="compositionally biased region" description="Basic and acidic residues" evidence="5">
    <location>
        <begin position="91"/>
        <end position="102"/>
    </location>
</feature>
<evidence type="ECO:0000256" key="2">
    <source>
        <dbReference type="ARBA" id="ARBA00022679"/>
    </source>
</evidence>
<sequence length="1081" mass="115945">MPTLHVTPDGHENLQVIADALCKARKVVVITGAGISTNSGIPDFRSENGLYSLIQAQFDRASSNSASQPAAVAESPDAASSTTSPPSIDTTPDREADLDQGRSIKRRKLSPEPTAERDEPPTELQEDAQPDEGQHSILSNSGSPKSAPEDPAEDLPSQVVEAPPPPQPGASALPPIRDLRARQTTSPLSSPPPGLFDPFRRQSLSPTASIISSEPSEDDETPPSSAPMSQSASSHTMQNLPNMKGKDLFDVSIWRDPMRTSVFYTFTTSLRRKVKSAEPTNTHHFLGHLRDRGKLVRCYTQNIDEIEEKVGLTTCLKLGPGHRGRFSTRAHRASAPAALNRTMSDPGAIEAPREKHSSGVECVYLHGSLSSLRCFACGRISEWEDERESETMCGRQPACPHCVGATAAREGRGKRALGVGKLRPNIVLYGEEHPNAHLIAPVVQHDLSLNPDMLLILGTSLRVHGLKVMVREFAKTIHSRNGMVVFVNLTKPAESAWADIIDYWVQWDCDAWVNDLKAKKPIMWLPPGSDLPEPEKQRKETKPKTSKPSGAPKNKQPKASGSRKSKGSVSPPTAEGSETIVAEQDTSFEIQSTTDAHVPQDGLLSERQDAKKPGRSDRPRQPKQPKPPRVRLPQLQDDKSNTAFLLATLEASLAKIGRRRNNYHTSMRHPLSLGAIRKLSTRSSDLAGETAAASFPTSIASDGHDWVSTPTPLHKTIKKTSTKRKSQAKPKPSLINATRPTQAEQNHDPPPASTTWRVKSEDAKPPRVSNVFPSDEAGDSSGNSIAAAIKSNPRKRKPKVIDGCEIIVPGARRSVAPIQPPAAPPAQSNPSSEPGTNAMKPVVSGTLATGDSGAHTTLDASLIVPTAGNGFHDRAQSGDQEPSVNVSSAGQDSASGSNIILLDAHNGVAGPPTPRHLFSASGHAPAPRLSLASSPDAPAMYTPSKLTPCDGGQEVCHGRTRAEREAPATEPGSVWLPPPRVTAGDSPTIPRWLLGQHRGGGGGDRGWKAPATYTPLSFPPAPISRHSPQAFQLTQPLLLGHGSEPRFALIREPPRHSSLLSEHDRAAEAAIALTSMKAIRP</sequence>
<gene>
    <name evidence="7" type="ORF">MAPG_01525</name>
</gene>
<dbReference type="InterPro" id="IPR050134">
    <property type="entry name" value="NAD-dep_sirtuin_deacylases"/>
</dbReference>
<feature type="compositionally biased region" description="Polar residues" evidence="5">
    <location>
        <begin position="877"/>
        <end position="892"/>
    </location>
</feature>
<keyword evidence="3" id="KW-0520">NAD</keyword>
<accession>A0A0C4DNX6</accession>
<dbReference type="STRING" id="644358.A0A0C4DNX6"/>
<dbReference type="AlphaFoldDB" id="A0A0C4DNX6"/>